<dbReference type="Proteomes" id="UP000033710">
    <property type="component" value="Unassembled WGS sequence"/>
</dbReference>
<name>A0A0F2MGQ8_SPOSC</name>
<evidence type="ECO:0000313" key="3">
    <source>
        <dbReference type="Proteomes" id="UP000033710"/>
    </source>
</evidence>
<evidence type="ECO:0000313" key="2">
    <source>
        <dbReference type="EMBL" id="KJR87351.1"/>
    </source>
</evidence>
<comment type="caution">
    <text evidence="2">The sequence shown here is derived from an EMBL/GenBank/DDBJ whole genome shotgun (WGS) entry which is preliminary data.</text>
</comment>
<dbReference type="VEuPathDB" id="FungiDB:SPSK_02105"/>
<keyword evidence="1" id="KW-0732">Signal</keyword>
<reference evidence="2 3" key="1">
    <citation type="journal article" date="2014" name="BMC Genomics">
        <title>Comparative genomics of the major fungal agents of human and animal Sporotrichosis: Sporothrix schenckii and Sporothrix brasiliensis.</title>
        <authorList>
            <person name="Teixeira M.M."/>
            <person name="de Almeida L.G."/>
            <person name="Kubitschek-Barreira P."/>
            <person name="Alves F.L."/>
            <person name="Kioshima E.S."/>
            <person name="Abadio A.K."/>
            <person name="Fernandes L."/>
            <person name="Derengowski L.S."/>
            <person name="Ferreira K.S."/>
            <person name="Souza R.C."/>
            <person name="Ruiz J.C."/>
            <person name="de Andrade N.C."/>
            <person name="Paes H.C."/>
            <person name="Nicola A.M."/>
            <person name="Albuquerque P."/>
            <person name="Gerber A.L."/>
            <person name="Martins V.P."/>
            <person name="Peconick L.D."/>
            <person name="Neto A.V."/>
            <person name="Chaucanez C.B."/>
            <person name="Silva P.A."/>
            <person name="Cunha O.L."/>
            <person name="de Oliveira F.F."/>
            <person name="dos Santos T.C."/>
            <person name="Barros A.L."/>
            <person name="Soares M.A."/>
            <person name="de Oliveira L.M."/>
            <person name="Marini M.M."/>
            <person name="Villalobos-Duno H."/>
            <person name="Cunha M.M."/>
            <person name="de Hoog S."/>
            <person name="da Silveira J.F."/>
            <person name="Henrissat B."/>
            <person name="Nino-Vega G.A."/>
            <person name="Cisalpino P.S."/>
            <person name="Mora-Montes H.M."/>
            <person name="Almeida S.R."/>
            <person name="Stajich J.E."/>
            <person name="Lopes-Bezerra L.M."/>
            <person name="Vasconcelos A.T."/>
            <person name="Felipe M.S."/>
        </authorList>
    </citation>
    <scope>NUCLEOTIDE SEQUENCE [LARGE SCALE GENOMIC DNA]</scope>
    <source>
        <strain evidence="2 3">1099-18</strain>
    </source>
</reference>
<dbReference type="GeneID" id="27664275"/>
<dbReference type="AlphaFoldDB" id="A0A0F2MGQ8"/>
<protein>
    <submittedName>
        <fullName evidence="2">Uncharacterized protein</fullName>
    </submittedName>
</protein>
<accession>A0A0F2MGQ8</accession>
<sequence length="71" mass="7991">MPIKWDEGAMSALFLSVVAVACPPSMTDEQKNQIVADMHGRGYDVNWNGIRYFAHAPFPLCDFLQKHSHSL</sequence>
<proteinExistence type="predicted"/>
<feature type="chain" id="PRO_5002455238" evidence="1">
    <location>
        <begin position="28"/>
        <end position="71"/>
    </location>
</feature>
<dbReference type="EMBL" id="AXCR01000005">
    <property type="protein sequence ID" value="KJR87351.1"/>
    <property type="molecule type" value="Genomic_DNA"/>
</dbReference>
<organism evidence="2 3">
    <name type="scientific">Sporothrix schenckii 1099-18</name>
    <dbReference type="NCBI Taxonomy" id="1397361"/>
    <lineage>
        <taxon>Eukaryota</taxon>
        <taxon>Fungi</taxon>
        <taxon>Dikarya</taxon>
        <taxon>Ascomycota</taxon>
        <taxon>Pezizomycotina</taxon>
        <taxon>Sordariomycetes</taxon>
        <taxon>Sordariomycetidae</taxon>
        <taxon>Ophiostomatales</taxon>
        <taxon>Ophiostomataceae</taxon>
        <taxon>Sporothrix</taxon>
    </lineage>
</organism>
<evidence type="ECO:0000256" key="1">
    <source>
        <dbReference type="SAM" id="SignalP"/>
    </source>
</evidence>
<dbReference type="PROSITE" id="PS51257">
    <property type="entry name" value="PROKAR_LIPOPROTEIN"/>
    <property type="match status" value="1"/>
</dbReference>
<gene>
    <name evidence="2" type="ORF">SPSK_02105</name>
</gene>
<dbReference type="KEGG" id="ssck:SPSK_02105"/>
<dbReference type="RefSeq" id="XP_016590027.1">
    <property type="nucleotide sequence ID" value="XM_016728998.1"/>
</dbReference>
<feature type="signal peptide" evidence="1">
    <location>
        <begin position="1"/>
        <end position="27"/>
    </location>
</feature>
<reference evidence="2 3" key="2">
    <citation type="journal article" date="2015" name="Eukaryot. Cell">
        <title>Asexual propagation of a virulent clone complex in a human and feline outbreak of sporotrichosis.</title>
        <authorList>
            <person name="Teixeira Mde M."/>
            <person name="Rodrigues A.M."/>
            <person name="Tsui C.K."/>
            <person name="de Almeida L.G."/>
            <person name="Van Diepeningen A.D."/>
            <person name="van den Ende B.G."/>
            <person name="Fernandes G.F."/>
            <person name="Kano R."/>
            <person name="Hamelin R.C."/>
            <person name="Lopes-Bezerra L.M."/>
            <person name="Vasconcelos A.T."/>
            <person name="de Hoog S."/>
            <person name="de Camargo Z.P."/>
            <person name="Felipe M.S."/>
        </authorList>
    </citation>
    <scope>NUCLEOTIDE SEQUENCE [LARGE SCALE GENOMIC DNA]</scope>
    <source>
        <strain evidence="2 3">1099-18</strain>
    </source>
</reference>